<dbReference type="KEGG" id="bpb:bpr_I2772"/>
<dbReference type="eggNOG" id="COG0204">
    <property type="taxonomic scope" value="Bacteria"/>
</dbReference>
<evidence type="ECO:0000259" key="1">
    <source>
        <dbReference type="SMART" id="SM00563"/>
    </source>
</evidence>
<dbReference type="AlphaFoldDB" id="E0RZT7"/>
<keyword evidence="2" id="KW-0808">Transferase</keyword>
<dbReference type="EMBL" id="CP001810">
    <property type="protein sequence ID" value="ADL35503.1"/>
    <property type="molecule type" value="Genomic_DNA"/>
</dbReference>
<dbReference type="GO" id="GO:0003841">
    <property type="term" value="F:1-acylglycerol-3-phosphate O-acyltransferase activity"/>
    <property type="evidence" value="ECO:0007669"/>
    <property type="project" value="UniProtKB-EC"/>
</dbReference>
<accession>E0RZT7</accession>
<dbReference type="CDD" id="cd07989">
    <property type="entry name" value="LPLAT_AGPAT-like"/>
    <property type="match status" value="1"/>
</dbReference>
<evidence type="ECO:0000313" key="3">
    <source>
        <dbReference type="Proteomes" id="UP000001299"/>
    </source>
</evidence>
<dbReference type="STRING" id="515622.bpr_I2772"/>
<gene>
    <name evidence="2" type="primary">plsC2</name>
    <name evidence="2" type="ordered locus">bpr_I2772</name>
</gene>
<feature type="domain" description="Phospholipid/glycerol acyltransferase" evidence="1">
    <location>
        <begin position="81"/>
        <end position="198"/>
    </location>
</feature>
<proteinExistence type="predicted"/>
<sequence>MNYDKIYIKRVLLMRSLQSLENSYRQKRYDRYDSGNMNIRHLLGHRVANRIIVMLIKVQRLIKRQKLIIINDRHSITDRPTIFAPTHIGGVDAEMVFEAVQKPAWFMVADSREMYRSFSGAMLDLNGAICFDSDHKKDRFIAKERVKELMRKGQNVIAFPEGAYNISPNQLVMHLYTGTAEIAISTGADIVPIALVRDGRNYYVNIGKIIDVRKYSLEQKHELTVLLREALASMVWEILEQLPVTKRGDIASDYYENVFLEEMFADNGNYTYTVEDVRSTMFRPKSITEPDEVYSFMHKLQPKKENAFLLRNST</sequence>
<dbReference type="Proteomes" id="UP000001299">
    <property type="component" value="Chromosome 1"/>
</dbReference>
<dbReference type="EC" id="2.3.1.51" evidence="2"/>
<name>E0RZT7_BUTPB</name>
<protein>
    <submittedName>
        <fullName evidence="2">1-acyl-sn-glycerol-3-phosphate acyltransferase PlsC2</fullName>
        <ecNumber evidence="2">2.3.1.51</ecNumber>
    </submittedName>
</protein>
<dbReference type="Pfam" id="PF01553">
    <property type="entry name" value="Acyltransferase"/>
    <property type="match status" value="1"/>
</dbReference>
<dbReference type="SUPFAM" id="SSF69593">
    <property type="entry name" value="Glycerol-3-phosphate (1)-acyltransferase"/>
    <property type="match status" value="1"/>
</dbReference>
<organism evidence="2 3">
    <name type="scientific">Butyrivibrio proteoclasticus (strain ATCC 51982 / DSM 14932 / B316)</name>
    <name type="common">Clostridium proteoclasticum</name>
    <dbReference type="NCBI Taxonomy" id="515622"/>
    <lineage>
        <taxon>Bacteria</taxon>
        <taxon>Bacillati</taxon>
        <taxon>Bacillota</taxon>
        <taxon>Clostridia</taxon>
        <taxon>Lachnospirales</taxon>
        <taxon>Lachnospiraceae</taxon>
        <taxon>Butyrivibrio</taxon>
    </lineage>
</organism>
<dbReference type="HOGENOM" id="CLU_884758_0_0_9"/>
<keyword evidence="2" id="KW-0012">Acyltransferase</keyword>
<dbReference type="InterPro" id="IPR002123">
    <property type="entry name" value="Plipid/glycerol_acylTrfase"/>
</dbReference>
<evidence type="ECO:0000313" key="2">
    <source>
        <dbReference type="EMBL" id="ADL35503.1"/>
    </source>
</evidence>
<reference evidence="2 3" key="1">
    <citation type="journal article" date="2010" name="PLoS ONE">
        <title>The glycobiome of the rumen bacterium Butyrivibrio proteoclasticus B316(T) highlights adaptation to a polysaccharide-rich environment.</title>
        <authorList>
            <person name="Kelly W.J."/>
            <person name="Leahy S.C."/>
            <person name="Altermann E."/>
            <person name="Yeoman C.J."/>
            <person name="Dunne J.C."/>
            <person name="Kong Z."/>
            <person name="Pacheco D.M."/>
            <person name="Li D."/>
            <person name="Noel S.J."/>
            <person name="Moon C.D."/>
            <person name="Cookson A.L."/>
            <person name="Attwood G.T."/>
        </authorList>
    </citation>
    <scope>NUCLEOTIDE SEQUENCE [LARGE SCALE GENOMIC DNA]</scope>
    <source>
        <strain evidence="3">ATCC 51982 / DSM 14932 / B316</strain>
    </source>
</reference>
<dbReference type="SMART" id="SM00563">
    <property type="entry name" value="PlsC"/>
    <property type="match status" value="1"/>
</dbReference>
<keyword evidence="3" id="KW-1185">Reference proteome</keyword>